<dbReference type="Pfam" id="PF04740">
    <property type="entry name" value="LXG"/>
    <property type="match status" value="1"/>
</dbReference>
<evidence type="ECO:0000256" key="1">
    <source>
        <dbReference type="ARBA" id="ARBA00034117"/>
    </source>
</evidence>
<dbReference type="Proteomes" id="UP000224003">
    <property type="component" value="Unassembled WGS sequence"/>
</dbReference>
<dbReference type="AlphaFoldDB" id="A0A9X6ZRZ4"/>
<organism evidence="3 4">
    <name type="scientific">Bacillus thuringiensis</name>
    <dbReference type="NCBI Taxonomy" id="1428"/>
    <lineage>
        <taxon>Bacteria</taxon>
        <taxon>Bacillati</taxon>
        <taxon>Bacillota</taxon>
        <taxon>Bacilli</taxon>
        <taxon>Bacillales</taxon>
        <taxon>Bacillaceae</taxon>
        <taxon>Bacillus</taxon>
        <taxon>Bacillus cereus group</taxon>
    </lineage>
</organism>
<reference evidence="3 4" key="1">
    <citation type="submission" date="2017-09" db="EMBL/GenBank/DDBJ databases">
        <title>Large-scale bioinformatics analysis of Bacillus genomes uncovers conserved roles of natural products in bacterial physiology.</title>
        <authorList>
            <consortium name="Agbiome Team Llc"/>
            <person name="Bleich R.M."/>
            <person name="Grubbs K.J."/>
            <person name="Santa Maria K.C."/>
            <person name="Allen S.E."/>
            <person name="Farag S."/>
            <person name="Shank E.A."/>
            <person name="Bowers A."/>
        </authorList>
    </citation>
    <scope>NUCLEOTIDE SEQUENCE [LARGE SCALE GENOMIC DNA]</scope>
    <source>
        <strain evidence="3 4">AFS085496</strain>
    </source>
</reference>
<evidence type="ECO:0000259" key="2">
    <source>
        <dbReference type="PROSITE" id="PS51756"/>
    </source>
</evidence>
<dbReference type="PROSITE" id="PS51756">
    <property type="entry name" value="LXG"/>
    <property type="match status" value="1"/>
</dbReference>
<proteinExistence type="inferred from homology"/>
<dbReference type="EMBL" id="NUVX01000038">
    <property type="protein sequence ID" value="PFJ36752.1"/>
    <property type="molecule type" value="Genomic_DNA"/>
</dbReference>
<dbReference type="RefSeq" id="WP_098516211.1">
    <property type="nucleotide sequence ID" value="NZ_NUVX01000038.1"/>
</dbReference>
<evidence type="ECO:0000313" key="4">
    <source>
        <dbReference type="Proteomes" id="UP000224003"/>
    </source>
</evidence>
<sequence>MDKNIELQEVKELQNRFQASATELNQQFESLLGKIADFSEINSFQGAAADGIKGHLSRVHGSVISGCMVAAESLSMQFEKALEDFNSSVDSDADTKIYGSYLDNVKQKINGYSNSFNQSNELAQQTISSINDIVPIHYPPSSGISEGVEKSQKEISDTLEKLEAYNSQQNDLQNFDDMLRGLDGAMRQIQETEGNFSSDTTEKLLSEGTFASIVGVAKKIAGYTGKVKKGVVGLFSGYLRLVYMKKNLGFGVDFHVDARKGKGAYVFKTLNDADIVAASKLLASDANEDAIFKFIFKDKFKVNYNNETRNVIKQAKKDIYKLPEFKAVEDFMMTRNAGGFFKAFKNRWTDSFGTEFQKSIDEFNFKKWPETFKKLKGTGTLFKSVAIIGTGLTVVDNIIQSQDDGFQLQDVRDVALDTGVDLAYAAGAAATGAAIGTAVGPLGTLAGGAIGAVVGIGASLLVNEKLSILGGESVVSGTKKLVKWAVNMNDNLKSGNYKEFTKENEKVLKKLKSIFW</sequence>
<accession>A0A9X6ZRZ4</accession>
<feature type="domain" description="LXG" evidence="2">
    <location>
        <begin position="1"/>
        <end position="230"/>
    </location>
</feature>
<comment type="similarity">
    <text evidence="1">In the N-terminal section; belongs to the LXG family.</text>
</comment>
<protein>
    <recommendedName>
        <fullName evidence="2">LXG domain-containing protein</fullName>
    </recommendedName>
</protein>
<evidence type="ECO:0000313" key="3">
    <source>
        <dbReference type="EMBL" id="PFJ36752.1"/>
    </source>
</evidence>
<comment type="caution">
    <text evidence="3">The sequence shown here is derived from an EMBL/GenBank/DDBJ whole genome shotgun (WGS) entry which is preliminary data.</text>
</comment>
<name>A0A9X6ZRZ4_BACTU</name>
<gene>
    <name evidence="3" type="ORF">COJ15_21900</name>
</gene>
<dbReference type="InterPro" id="IPR006829">
    <property type="entry name" value="LXG_dom"/>
</dbReference>